<evidence type="ECO:0000256" key="3">
    <source>
        <dbReference type="ARBA" id="ARBA00023270"/>
    </source>
</evidence>
<dbReference type="CDD" id="cd00956">
    <property type="entry name" value="Transaldolase_FSA"/>
    <property type="match status" value="1"/>
</dbReference>
<dbReference type="GO" id="GO:0016832">
    <property type="term" value="F:aldehyde-lyase activity"/>
    <property type="evidence" value="ECO:0007669"/>
    <property type="project" value="InterPro"/>
</dbReference>
<dbReference type="SUPFAM" id="SSF51569">
    <property type="entry name" value="Aldolase"/>
    <property type="match status" value="1"/>
</dbReference>
<keyword evidence="5" id="KW-1185">Reference proteome</keyword>
<evidence type="ECO:0000256" key="1">
    <source>
        <dbReference type="ARBA" id="ARBA00004496"/>
    </source>
</evidence>
<dbReference type="RefSeq" id="WP_130609496.1">
    <property type="nucleotide sequence ID" value="NZ_AP019400.1"/>
</dbReference>
<dbReference type="InterPro" id="IPR018225">
    <property type="entry name" value="Transaldolase_AS"/>
</dbReference>
<dbReference type="PANTHER" id="PTHR10683">
    <property type="entry name" value="TRANSALDOLASE"/>
    <property type="match status" value="1"/>
</dbReference>
<organism evidence="4 5">
    <name type="scientific">Cohnella abietis</name>
    <dbReference type="NCBI Taxonomy" id="2507935"/>
    <lineage>
        <taxon>Bacteria</taxon>
        <taxon>Bacillati</taxon>
        <taxon>Bacillota</taxon>
        <taxon>Bacilli</taxon>
        <taxon>Bacillales</taxon>
        <taxon>Paenibacillaceae</taxon>
        <taxon>Cohnella</taxon>
    </lineage>
</organism>
<evidence type="ECO:0000313" key="5">
    <source>
        <dbReference type="Proteomes" id="UP000289856"/>
    </source>
</evidence>
<dbReference type="GO" id="GO:0005737">
    <property type="term" value="C:cytoplasm"/>
    <property type="evidence" value="ECO:0007669"/>
    <property type="project" value="UniProtKB-SubCell"/>
</dbReference>
<dbReference type="FunFam" id="3.20.20.70:FF:000018">
    <property type="entry name" value="Probable transaldolase"/>
    <property type="match status" value="1"/>
</dbReference>
<dbReference type="OrthoDB" id="9807051at2"/>
<dbReference type="KEGG" id="cohn:KCTCHS21_29710"/>
<dbReference type="InterPro" id="IPR001585">
    <property type="entry name" value="TAL/FSA"/>
</dbReference>
<dbReference type="InterPro" id="IPR033919">
    <property type="entry name" value="TSA/FSA_arc/bac"/>
</dbReference>
<dbReference type="GO" id="GO:0005975">
    <property type="term" value="P:carbohydrate metabolic process"/>
    <property type="evidence" value="ECO:0007669"/>
    <property type="project" value="InterPro"/>
</dbReference>
<accession>A0A3T1D669</accession>
<evidence type="ECO:0000256" key="2">
    <source>
        <dbReference type="ARBA" id="ARBA00022490"/>
    </source>
</evidence>
<dbReference type="Proteomes" id="UP000289856">
    <property type="component" value="Chromosome"/>
</dbReference>
<reference evidence="4 5" key="1">
    <citation type="submission" date="2019-01" db="EMBL/GenBank/DDBJ databases">
        <title>Complete genome sequence of Cohnella hallensis HS21 isolated from Korean fir (Abies koreana) rhizospheric soil.</title>
        <authorList>
            <person name="Jiang L."/>
            <person name="Kang S.W."/>
            <person name="Kim S."/>
            <person name="Jung J."/>
            <person name="Kim C.Y."/>
            <person name="Kim D.H."/>
            <person name="Kim S.W."/>
            <person name="Lee J."/>
        </authorList>
    </citation>
    <scope>NUCLEOTIDE SEQUENCE [LARGE SCALE GENOMIC DNA]</scope>
    <source>
        <strain evidence="4 5">HS21</strain>
    </source>
</reference>
<dbReference type="PANTHER" id="PTHR10683:SF40">
    <property type="entry name" value="FRUCTOSE-6-PHOSPHATE ALDOLASE 1-RELATED"/>
    <property type="match status" value="1"/>
</dbReference>
<comment type="subcellular location">
    <subcellularLocation>
        <location evidence="1">Cytoplasm</location>
    </subcellularLocation>
</comment>
<proteinExistence type="predicted"/>
<dbReference type="Gene3D" id="3.20.20.70">
    <property type="entry name" value="Aldolase class I"/>
    <property type="match status" value="1"/>
</dbReference>
<dbReference type="Pfam" id="PF00923">
    <property type="entry name" value="TAL_FSA"/>
    <property type="match status" value="1"/>
</dbReference>
<dbReference type="EMBL" id="AP019400">
    <property type="protein sequence ID" value="BBI33572.1"/>
    <property type="molecule type" value="Genomic_DNA"/>
</dbReference>
<dbReference type="PROSITE" id="PS01054">
    <property type="entry name" value="TRANSALDOLASE_1"/>
    <property type="match status" value="1"/>
</dbReference>
<protein>
    <submittedName>
        <fullName evidence="4">Putative transaldolase</fullName>
    </submittedName>
</protein>
<name>A0A3T1D669_9BACL</name>
<keyword evidence="3" id="KW-0704">Schiff base</keyword>
<evidence type="ECO:0000313" key="4">
    <source>
        <dbReference type="EMBL" id="BBI33572.1"/>
    </source>
</evidence>
<keyword evidence="2" id="KW-0963">Cytoplasm</keyword>
<gene>
    <name evidence="4" type="primary">mipB</name>
    <name evidence="4" type="ORF">KCTCHS21_29710</name>
</gene>
<dbReference type="AlphaFoldDB" id="A0A3T1D669"/>
<dbReference type="InterPro" id="IPR013785">
    <property type="entry name" value="Aldolase_TIM"/>
</dbReference>
<sequence>MEFYLDTANIEEIKEAGNLGFLDGVTTNPSILAKEGENPESRIKEIANYVPGKIWCQVTAETADEMYEQARTMNSWVKHAVIKLPMTPNGLSAAARLVQQGIEVNMTLVYSLPQVLLAAKAGVTYISPYVGRIDDLGWDGQRFIQEALDTLQKLGSTTKVIAASIRSPQVVVDLAVSGVHAVTMQYGVLQAMFRSPMTDIGLASFQADWNGLQAKLNG</sequence>